<sequence length="159" mass="17997">MRIEVDDLARPQVQSLLTDHFVALQNNVPVELCRVLDLKTLRLPSVTVFTAWQDGVDGVLLGCGALKEIDPTRGEIKSMRTAPEHLRKGVATNIALHLVREAQRRGYSRVSLETGRSSVYEGARRLYTSIGFEECDILEGYVPNPRSIFMDMELQRRKE</sequence>
<name>A0A9P4IJM0_9PEZI</name>
<dbReference type="OrthoDB" id="41532at2759"/>
<dbReference type="PANTHER" id="PTHR43877">
    <property type="entry name" value="AMINOALKYLPHOSPHONATE N-ACETYLTRANSFERASE-RELATED-RELATED"/>
    <property type="match status" value="1"/>
</dbReference>
<gene>
    <name evidence="4" type="ORF">NA57DRAFT_74862</name>
</gene>
<organism evidence="4 5">
    <name type="scientific">Rhizodiscina lignyota</name>
    <dbReference type="NCBI Taxonomy" id="1504668"/>
    <lineage>
        <taxon>Eukaryota</taxon>
        <taxon>Fungi</taxon>
        <taxon>Dikarya</taxon>
        <taxon>Ascomycota</taxon>
        <taxon>Pezizomycotina</taxon>
        <taxon>Dothideomycetes</taxon>
        <taxon>Pleosporomycetidae</taxon>
        <taxon>Aulographales</taxon>
        <taxon>Rhizodiscinaceae</taxon>
        <taxon>Rhizodiscina</taxon>
    </lineage>
</organism>
<evidence type="ECO:0000256" key="2">
    <source>
        <dbReference type="ARBA" id="ARBA00023315"/>
    </source>
</evidence>
<evidence type="ECO:0000256" key="1">
    <source>
        <dbReference type="ARBA" id="ARBA00022679"/>
    </source>
</evidence>
<dbReference type="Proteomes" id="UP000799772">
    <property type="component" value="Unassembled WGS sequence"/>
</dbReference>
<evidence type="ECO:0000259" key="3">
    <source>
        <dbReference type="PROSITE" id="PS51186"/>
    </source>
</evidence>
<reference evidence="4" key="1">
    <citation type="journal article" date="2020" name="Stud. Mycol.">
        <title>101 Dothideomycetes genomes: a test case for predicting lifestyles and emergence of pathogens.</title>
        <authorList>
            <person name="Haridas S."/>
            <person name="Albert R."/>
            <person name="Binder M."/>
            <person name="Bloem J."/>
            <person name="Labutti K."/>
            <person name="Salamov A."/>
            <person name="Andreopoulos B."/>
            <person name="Baker S."/>
            <person name="Barry K."/>
            <person name="Bills G."/>
            <person name="Bluhm B."/>
            <person name="Cannon C."/>
            <person name="Castanera R."/>
            <person name="Culley D."/>
            <person name="Daum C."/>
            <person name="Ezra D."/>
            <person name="Gonzalez J."/>
            <person name="Henrissat B."/>
            <person name="Kuo A."/>
            <person name="Liang C."/>
            <person name="Lipzen A."/>
            <person name="Lutzoni F."/>
            <person name="Magnuson J."/>
            <person name="Mondo S."/>
            <person name="Nolan M."/>
            <person name="Ohm R."/>
            <person name="Pangilinan J."/>
            <person name="Park H.-J."/>
            <person name="Ramirez L."/>
            <person name="Alfaro M."/>
            <person name="Sun H."/>
            <person name="Tritt A."/>
            <person name="Yoshinaga Y."/>
            <person name="Zwiers L.-H."/>
            <person name="Turgeon B."/>
            <person name="Goodwin S."/>
            <person name="Spatafora J."/>
            <person name="Crous P."/>
            <person name="Grigoriev I."/>
        </authorList>
    </citation>
    <scope>NUCLEOTIDE SEQUENCE</scope>
    <source>
        <strain evidence="4">CBS 133067</strain>
    </source>
</reference>
<keyword evidence="2" id="KW-0012">Acyltransferase</keyword>
<dbReference type="GO" id="GO:0016747">
    <property type="term" value="F:acyltransferase activity, transferring groups other than amino-acyl groups"/>
    <property type="evidence" value="ECO:0007669"/>
    <property type="project" value="InterPro"/>
</dbReference>
<proteinExistence type="predicted"/>
<dbReference type="InterPro" id="IPR016181">
    <property type="entry name" value="Acyl_CoA_acyltransferase"/>
</dbReference>
<dbReference type="EMBL" id="ML978125">
    <property type="protein sequence ID" value="KAF2099361.1"/>
    <property type="molecule type" value="Genomic_DNA"/>
</dbReference>
<dbReference type="Gene3D" id="3.40.630.30">
    <property type="match status" value="1"/>
</dbReference>
<dbReference type="Pfam" id="PF00583">
    <property type="entry name" value="Acetyltransf_1"/>
    <property type="match status" value="1"/>
</dbReference>
<evidence type="ECO:0000313" key="5">
    <source>
        <dbReference type="Proteomes" id="UP000799772"/>
    </source>
</evidence>
<dbReference type="AlphaFoldDB" id="A0A9P4IJM0"/>
<dbReference type="InterPro" id="IPR000182">
    <property type="entry name" value="GNAT_dom"/>
</dbReference>
<dbReference type="InterPro" id="IPR050832">
    <property type="entry name" value="Bact_Acetyltransf"/>
</dbReference>
<protein>
    <submittedName>
        <fullName evidence="4">GNAT family N-acetyltransferase</fullName>
    </submittedName>
</protein>
<feature type="domain" description="N-acetyltransferase" evidence="3">
    <location>
        <begin position="1"/>
        <end position="155"/>
    </location>
</feature>
<comment type="caution">
    <text evidence="4">The sequence shown here is derived from an EMBL/GenBank/DDBJ whole genome shotgun (WGS) entry which is preliminary data.</text>
</comment>
<evidence type="ECO:0000313" key="4">
    <source>
        <dbReference type="EMBL" id="KAF2099361.1"/>
    </source>
</evidence>
<dbReference type="SUPFAM" id="SSF55729">
    <property type="entry name" value="Acyl-CoA N-acyltransferases (Nat)"/>
    <property type="match status" value="1"/>
</dbReference>
<keyword evidence="1" id="KW-0808">Transferase</keyword>
<dbReference type="PROSITE" id="PS51186">
    <property type="entry name" value="GNAT"/>
    <property type="match status" value="1"/>
</dbReference>
<accession>A0A9P4IJM0</accession>
<keyword evidence="5" id="KW-1185">Reference proteome</keyword>
<dbReference type="PANTHER" id="PTHR43877:SF5">
    <property type="entry name" value="BLL8307 PROTEIN"/>
    <property type="match status" value="1"/>
</dbReference>
<dbReference type="CDD" id="cd04301">
    <property type="entry name" value="NAT_SF"/>
    <property type="match status" value="1"/>
</dbReference>